<organism evidence="1 2">
    <name type="scientific">Dyadobacter psychrotolerans</name>
    <dbReference type="NCBI Taxonomy" id="2541721"/>
    <lineage>
        <taxon>Bacteria</taxon>
        <taxon>Pseudomonadati</taxon>
        <taxon>Bacteroidota</taxon>
        <taxon>Cytophagia</taxon>
        <taxon>Cytophagales</taxon>
        <taxon>Spirosomataceae</taxon>
        <taxon>Dyadobacter</taxon>
    </lineage>
</organism>
<evidence type="ECO:0000313" key="2">
    <source>
        <dbReference type="Proteomes" id="UP000294850"/>
    </source>
</evidence>
<proteinExistence type="predicted"/>
<dbReference type="RefSeq" id="WP_131958502.1">
    <property type="nucleotide sequence ID" value="NZ_SMFL01000004.1"/>
</dbReference>
<name>A0A4R5DM85_9BACT</name>
<keyword evidence="2" id="KW-1185">Reference proteome</keyword>
<comment type="caution">
    <text evidence="1">The sequence shown here is derived from an EMBL/GenBank/DDBJ whole genome shotgun (WGS) entry which is preliminary data.</text>
</comment>
<dbReference type="EMBL" id="SMFL01000004">
    <property type="protein sequence ID" value="TDE15239.1"/>
    <property type="molecule type" value="Genomic_DNA"/>
</dbReference>
<accession>A0A4R5DM85</accession>
<sequence length="121" mass="14856">MRRFIILFLISLLVLTLLNLPKVSLGIMVMMEDTQYKKTNYHYSSGDDIKGFSVWSRKGFQDVQEQFEKYKERHPSDTLLYRNFTKQYWKVWRWRDYLWNEQYQLPFQEEPSDARQVSRGE</sequence>
<gene>
    <name evidence="1" type="ORF">E0F88_11995</name>
</gene>
<protein>
    <submittedName>
        <fullName evidence="1">Uncharacterized protein</fullName>
    </submittedName>
</protein>
<dbReference type="Proteomes" id="UP000294850">
    <property type="component" value="Unassembled WGS sequence"/>
</dbReference>
<reference evidence="1 2" key="1">
    <citation type="submission" date="2019-03" db="EMBL/GenBank/DDBJ databases">
        <title>Dyadobacter AR-3-6 sp. nov., isolated from arctic soil.</title>
        <authorList>
            <person name="Chaudhary D.K."/>
        </authorList>
    </citation>
    <scope>NUCLEOTIDE SEQUENCE [LARGE SCALE GENOMIC DNA]</scope>
    <source>
        <strain evidence="1 2">AR-3-6</strain>
    </source>
</reference>
<evidence type="ECO:0000313" key="1">
    <source>
        <dbReference type="EMBL" id="TDE15239.1"/>
    </source>
</evidence>
<dbReference type="AlphaFoldDB" id="A0A4R5DM85"/>
<dbReference type="OrthoDB" id="965246at2"/>